<accession>A0ABQ5TDW8</accession>
<dbReference type="Proteomes" id="UP001275436">
    <property type="component" value="Unassembled WGS sequence"/>
</dbReference>
<gene>
    <name evidence="1" type="ORF">MACH08_07570</name>
</gene>
<name>A0ABQ5TDW8_9BACI</name>
<comment type="caution">
    <text evidence="1">The sequence shown here is derived from an EMBL/GenBank/DDBJ whole genome shotgun (WGS) entry which is preliminary data.</text>
</comment>
<proteinExistence type="predicted"/>
<sequence>MENNPKNKKINITLPDDKLEATRLHDFIHSHVALLINQRGEYFYKTIELFYE</sequence>
<reference evidence="1 2" key="1">
    <citation type="submission" date="2023-02" db="EMBL/GenBank/DDBJ databases">
        <title>Oceanobacillus kimchii IFOP_LL358 isolated form Alexandrium catenella lab strain.</title>
        <authorList>
            <person name="Gajardo G."/>
            <person name="Ueki S."/>
            <person name="Maruyama F."/>
        </authorList>
    </citation>
    <scope>NUCLEOTIDE SEQUENCE [LARGE SCALE GENOMIC DNA]</scope>
    <source>
        <strain evidence="1 2">IFOP_LL358</strain>
    </source>
</reference>
<evidence type="ECO:0000313" key="2">
    <source>
        <dbReference type="Proteomes" id="UP001275436"/>
    </source>
</evidence>
<keyword evidence="2" id="KW-1185">Reference proteome</keyword>
<dbReference type="EMBL" id="BSKO01000001">
    <property type="protein sequence ID" value="GLO64973.1"/>
    <property type="molecule type" value="Genomic_DNA"/>
</dbReference>
<organism evidence="1 2">
    <name type="scientific">Oceanobacillus kimchii</name>
    <dbReference type="NCBI Taxonomy" id="746691"/>
    <lineage>
        <taxon>Bacteria</taxon>
        <taxon>Bacillati</taxon>
        <taxon>Bacillota</taxon>
        <taxon>Bacilli</taxon>
        <taxon>Bacillales</taxon>
        <taxon>Bacillaceae</taxon>
        <taxon>Oceanobacillus</taxon>
    </lineage>
</organism>
<protein>
    <submittedName>
        <fullName evidence="1">Uncharacterized protein</fullName>
    </submittedName>
</protein>
<evidence type="ECO:0000313" key="1">
    <source>
        <dbReference type="EMBL" id="GLO64973.1"/>
    </source>
</evidence>